<protein>
    <submittedName>
        <fullName evidence="2">Uncharacterized protein</fullName>
    </submittedName>
</protein>
<feature type="transmembrane region" description="Helical" evidence="1">
    <location>
        <begin position="38"/>
        <end position="55"/>
    </location>
</feature>
<feature type="transmembrane region" description="Helical" evidence="1">
    <location>
        <begin position="14"/>
        <end position="33"/>
    </location>
</feature>
<reference evidence="2 3" key="1">
    <citation type="submission" date="2019-11" db="EMBL/GenBank/DDBJ databases">
        <title>Whole genome sequence of Haloferax sp. MBLA0078.</title>
        <authorList>
            <person name="Seo M.-J."/>
            <person name="Cho E.-S."/>
        </authorList>
    </citation>
    <scope>NUCLEOTIDE SEQUENCE [LARGE SCALE GENOMIC DNA]</scope>
    <source>
        <strain evidence="2 3">MBLA0078</strain>
    </source>
</reference>
<accession>A0A6A8G5C6</accession>
<sequence length="84" mass="9290">MSSPPTEAPIHESIGVRIAIALFLVVTLVYALLIAQQILLWVLLVGCVVVLWYAARLVVAMEQIATNLERLADAETEESRRAEM</sequence>
<dbReference type="Pfam" id="PF26262">
    <property type="entry name" value="DUF8066"/>
    <property type="match status" value="1"/>
</dbReference>
<dbReference type="RefSeq" id="WP_151109612.1">
    <property type="nucleotide sequence ID" value="NZ_WKJQ01000001.1"/>
</dbReference>
<dbReference type="AlphaFoldDB" id="A0A6A8G5C6"/>
<dbReference type="Proteomes" id="UP000443423">
    <property type="component" value="Unassembled WGS sequence"/>
</dbReference>
<evidence type="ECO:0000313" key="2">
    <source>
        <dbReference type="EMBL" id="MRW95792.1"/>
    </source>
</evidence>
<keyword evidence="1" id="KW-1133">Transmembrane helix</keyword>
<evidence type="ECO:0000256" key="1">
    <source>
        <dbReference type="SAM" id="Phobius"/>
    </source>
</evidence>
<gene>
    <name evidence="2" type="ORF">GJR99_04275</name>
</gene>
<proteinExistence type="predicted"/>
<organism evidence="2 3">
    <name type="scientific">Haloferax marinum</name>
    <dbReference type="NCBI Taxonomy" id="2666143"/>
    <lineage>
        <taxon>Archaea</taxon>
        <taxon>Methanobacteriati</taxon>
        <taxon>Methanobacteriota</taxon>
        <taxon>Stenosarchaea group</taxon>
        <taxon>Halobacteria</taxon>
        <taxon>Halobacteriales</taxon>
        <taxon>Haloferacaceae</taxon>
        <taxon>Haloferax</taxon>
    </lineage>
</organism>
<evidence type="ECO:0000313" key="3">
    <source>
        <dbReference type="Proteomes" id="UP000443423"/>
    </source>
</evidence>
<dbReference type="OrthoDB" id="293633at2157"/>
<keyword evidence="1" id="KW-0812">Transmembrane</keyword>
<keyword evidence="3" id="KW-1185">Reference proteome</keyword>
<keyword evidence="1" id="KW-0472">Membrane</keyword>
<dbReference type="EMBL" id="WKJQ01000001">
    <property type="protein sequence ID" value="MRW95792.1"/>
    <property type="molecule type" value="Genomic_DNA"/>
</dbReference>
<name>A0A6A8G5C6_9EURY</name>
<comment type="caution">
    <text evidence="2">The sequence shown here is derived from an EMBL/GenBank/DDBJ whole genome shotgun (WGS) entry which is preliminary data.</text>
</comment>
<dbReference type="InterPro" id="IPR058379">
    <property type="entry name" value="DUF8066"/>
</dbReference>